<organism evidence="1 2">
    <name type="scientific">Suillus subaureus</name>
    <dbReference type="NCBI Taxonomy" id="48587"/>
    <lineage>
        <taxon>Eukaryota</taxon>
        <taxon>Fungi</taxon>
        <taxon>Dikarya</taxon>
        <taxon>Basidiomycota</taxon>
        <taxon>Agaricomycotina</taxon>
        <taxon>Agaricomycetes</taxon>
        <taxon>Agaricomycetidae</taxon>
        <taxon>Boletales</taxon>
        <taxon>Suillineae</taxon>
        <taxon>Suillaceae</taxon>
        <taxon>Suillus</taxon>
    </lineage>
</organism>
<dbReference type="OrthoDB" id="3187773at2759"/>
<comment type="caution">
    <text evidence="1">The sequence shown here is derived from an EMBL/GenBank/DDBJ whole genome shotgun (WGS) entry which is preliminary data.</text>
</comment>
<evidence type="ECO:0000313" key="1">
    <source>
        <dbReference type="EMBL" id="KAG1811798.1"/>
    </source>
</evidence>
<dbReference type="EMBL" id="JABBWG010000028">
    <property type="protein sequence ID" value="KAG1811798.1"/>
    <property type="molecule type" value="Genomic_DNA"/>
</dbReference>
<dbReference type="Proteomes" id="UP000807769">
    <property type="component" value="Unassembled WGS sequence"/>
</dbReference>
<name>A0A9P7E5F3_9AGAM</name>
<dbReference type="GeneID" id="64632545"/>
<evidence type="ECO:0000313" key="2">
    <source>
        <dbReference type="Proteomes" id="UP000807769"/>
    </source>
</evidence>
<proteinExistence type="predicted"/>
<gene>
    <name evidence="1" type="ORF">BJ212DRAFT_1448324</name>
</gene>
<reference evidence="1" key="1">
    <citation type="journal article" date="2020" name="New Phytol.">
        <title>Comparative genomics reveals dynamic genome evolution in host specialist ectomycorrhizal fungi.</title>
        <authorList>
            <person name="Lofgren L.A."/>
            <person name="Nguyen N.H."/>
            <person name="Vilgalys R."/>
            <person name="Ruytinx J."/>
            <person name="Liao H.L."/>
            <person name="Branco S."/>
            <person name="Kuo A."/>
            <person name="LaButti K."/>
            <person name="Lipzen A."/>
            <person name="Andreopoulos W."/>
            <person name="Pangilinan J."/>
            <person name="Riley R."/>
            <person name="Hundley H."/>
            <person name="Na H."/>
            <person name="Barry K."/>
            <person name="Grigoriev I.V."/>
            <person name="Stajich J.E."/>
            <person name="Kennedy P.G."/>
        </authorList>
    </citation>
    <scope>NUCLEOTIDE SEQUENCE</scope>
    <source>
        <strain evidence="1">MN1</strain>
    </source>
</reference>
<protein>
    <submittedName>
        <fullName evidence="1">Uncharacterized protein</fullName>
    </submittedName>
</protein>
<keyword evidence="2" id="KW-1185">Reference proteome</keyword>
<accession>A0A9P7E5F3</accession>
<dbReference type="AlphaFoldDB" id="A0A9P7E5F3"/>
<sequence>MYLPPTALNMMGICACPLWQNVYVCNDCVFVNINPELEGIEGLEVTRVKCFFFSFKFNWVMYPCALVQWFDKVGDHADEDTSMWIVCLSTHDNGTPNLAIIHLKTYLHSYDAFSTYYVNKFTDHHAFEIAS</sequence>
<dbReference type="RefSeq" id="XP_041190219.1">
    <property type="nucleotide sequence ID" value="XM_041338529.1"/>
</dbReference>